<dbReference type="Proteomes" id="UP000215902">
    <property type="component" value="Unassembled WGS sequence"/>
</dbReference>
<feature type="compositionally biased region" description="Low complexity" evidence="1">
    <location>
        <begin position="706"/>
        <end position="717"/>
    </location>
</feature>
<dbReference type="STRING" id="282301.A0A267GQK8"/>
<evidence type="ECO:0000313" key="3">
    <source>
        <dbReference type="EMBL" id="PAA88318.1"/>
    </source>
</evidence>
<dbReference type="OrthoDB" id="543859at2759"/>
<dbReference type="PANTHER" id="PTHR20992">
    <property type="entry name" value="AT15442P-RELATED"/>
    <property type="match status" value="1"/>
</dbReference>
<evidence type="ECO:0008006" key="5">
    <source>
        <dbReference type="Google" id="ProtNLM"/>
    </source>
</evidence>
<feature type="region of interest" description="Disordered" evidence="1">
    <location>
        <begin position="123"/>
        <end position="165"/>
    </location>
</feature>
<organism evidence="3 4">
    <name type="scientific">Macrostomum lignano</name>
    <dbReference type="NCBI Taxonomy" id="282301"/>
    <lineage>
        <taxon>Eukaryota</taxon>
        <taxon>Metazoa</taxon>
        <taxon>Spiralia</taxon>
        <taxon>Lophotrochozoa</taxon>
        <taxon>Platyhelminthes</taxon>
        <taxon>Rhabditophora</taxon>
        <taxon>Macrostomorpha</taxon>
        <taxon>Macrostomida</taxon>
        <taxon>Macrostomidae</taxon>
        <taxon>Macrostomum</taxon>
    </lineage>
</organism>
<keyword evidence="4" id="KW-1185">Reference proteome</keyword>
<feature type="transmembrane region" description="Helical" evidence="2">
    <location>
        <begin position="494"/>
        <end position="517"/>
    </location>
</feature>
<dbReference type="InterPro" id="IPR005240">
    <property type="entry name" value="DUF389"/>
</dbReference>
<feature type="compositionally biased region" description="Low complexity" evidence="1">
    <location>
        <begin position="729"/>
        <end position="739"/>
    </location>
</feature>
<sequence>EPFPMPNCMFVVTLPKQLDSDLDPTHLLDDDDDGVNSAAANNAATSAGENNNEFDGEVNSSDAVKNAHLTGSSSDAGVASGGSTVVSNSTTSGSLAKVATETVAAAAAATVAATVGSAESVAVSESESQQKPLVPTEPSNQSDQQQQQQPKSALKPPLSPVSDRHVGFNIESVNSANAVEMLERAGSAASITSGTSSSAGGTDSADFDYQAANQKSIQRVERLSRKHNRALTPTEIVRVELEFNSLNYTLMPMSKGLFVQIVCLCPAKTAEMLLSRLVTLGIGRRHNTSVNLFNPTVSRTGRDKAGLGAGKPGGGSGDDDDDEADGDEGRMQAFMDSMRARLMVSQVYRSVMDKGRWTFDFVCFLVCATIIAAVGLATNSSVMTVASMLLSPYMGPILALTFSWRLGRVKAVLRCAYNTLLATGIIFLTGFVMLFVLIGPLLLLGVKAFPTQEMTDRGQHASLLFGIIVASASAYGVSVSVLQGDHSANVGVAISASLLPPVVNSGMLLAYCLMAAFRPPTLVSPAAAAAANATSAGSLNPPDCVYRHFDQFEFAPVYVCSVTSELLIMSAQSMVLCLLNIILIVLCSYFWLALKEVAPDRTERSDVNREFFSHDIRFARENDDCLHGDSRTQLQSEYAAFRKVISGENIVEKFTETLGGVMSDTNYRTICANSNADPLAVDPSSAKRFARTLSVRQRRNLAGVEARGAAANSAPSAKLRPFQLQQEPSGASSSGASISLDLVDPASPTGKKHGRFSVKPTTSAV</sequence>
<protein>
    <recommendedName>
        <fullName evidence="5">DUF389 domain-containing protein</fullName>
    </recommendedName>
</protein>
<comment type="caution">
    <text evidence="3">The sequence shown here is derived from an EMBL/GenBank/DDBJ whole genome shotgun (WGS) entry which is preliminary data.</text>
</comment>
<feature type="compositionally biased region" description="Low complexity" evidence="1">
    <location>
        <begin position="35"/>
        <end position="51"/>
    </location>
</feature>
<evidence type="ECO:0000313" key="4">
    <source>
        <dbReference type="Proteomes" id="UP000215902"/>
    </source>
</evidence>
<accession>A0A267GQK8</accession>
<name>A0A267GQK8_9PLAT</name>
<gene>
    <name evidence="3" type="ORF">BOX15_Mlig001016g2</name>
</gene>
<feature type="compositionally biased region" description="Acidic residues" evidence="1">
    <location>
        <begin position="317"/>
        <end position="326"/>
    </location>
</feature>
<feature type="transmembrane region" description="Helical" evidence="2">
    <location>
        <begin position="463"/>
        <end position="482"/>
    </location>
</feature>
<dbReference type="EMBL" id="NIVC01000196">
    <property type="protein sequence ID" value="PAA88318.1"/>
    <property type="molecule type" value="Genomic_DNA"/>
</dbReference>
<feature type="transmembrane region" description="Helical" evidence="2">
    <location>
        <begin position="573"/>
        <end position="594"/>
    </location>
</feature>
<reference evidence="3 4" key="1">
    <citation type="submission" date="2017-06" db="EMBL/GenBank/DDBJ databases">
        <title>A platform for efficient transgenesis in Macrostomum lignano, a flatworm model organism for stem cell research.</title>
        <authorList>
            <person name="Berezikov E."/>
        </authorList>
    </citation>
    <scope>NUCLEOTIDE SEQUENCE [LARGE SCALE GENOMIC DNA]</scope>
    <source>
        <strain evidence="3">DV1</strain>
        <tissue evidence="3">Whole organism</tissue>
    </source>
</reference>
<feature type="region of interest" description="Disordered" evidence="1">
    <location>
        <begin position="295"/>
        <end position="328"/>
    </location>
</feature>
<feature type="transmembrane region" description="Helical" evidence="2">
    <location>
        <begin position="357"/>
        <end position="377"/>
    </location>
</feature>
<dbReference type="Pfam" id="PF04087">
    <property type="entry name" value="DUF389"/>
    <property type="match status" value="1"/>
</dbReference>
<dbReference type="PANTHER" id="PTHR20992:SF9">
    <property type="entry name" value="AT15442P-RELATED"/>
    <property type="match status" value="1"/>
</dbReference>
<evidence type="ECO:0000256" key="1">
    <source>
        <dbReference type="SAM" id="MobiDB-lite"/>
    </source>
</evidence>
<evidence type="ECO:0000256" key="2">
    <source>
        <dbReference type="SAM" id="Phobius"/>
    </source>
</evidence>
<feature type="compositionally biased region" description="Low complexity" evidence="1">
    <location>
        <begin position="70"/>
        <end position="92"/>
    </location>
</feature>
<feature type="non-terminal residue" evidence="3">
    <location>
        <position position="1"/>
    </location>
</feature>
<feature type="compositionally biased region" description="Gly residues" evidence="1">
    <location>
        <begin position="307"/>
        <end position="316"/>
    </location>
</feature>
<keyword evidence="2" id="KW-1133">Transmembrane helix</keyword>
<keyword evidence="2" id="KW-0812">Transmembrane</keyword>
<feature type="transmembrane region" description="Helical" evidence="2">
    <location>
        <begin position="416"/>
        <end position="443"/>
    </location>
</feature>
<feature type="region of interest" description="Disordered" evidence="1">
    <location>
        <begin position="22"/>
        <end position="92"/>
    </location>
</feature>
<dbReference type="AlphaFoldDB" id="A0A267GQK8"/>
<proteinExistence type="predicted"/>
<feature type="transmembrane region" description="Helical" evidence="2">
    <location>
        <begin position="383"/>
        <end position="404"/>
    </location>
</feature>
<feature type="region of interest" description="Disordered" evidence="1">
    <location>
        <begin position="704"/>
        <end position="765"/>
    </location>
</feature>
<keyword evidence="2" id="KW-0472">Membrane</keyword>